<sequence length="270" mass="29450">MRSVEGTLFDFRQLERLAEGSSPLHRLDARAKIVVTLLFIVCVVSLGRYEVAALFPFCIFPALMIAAAGLPPAQLIPRILLVLPVVLVVGIFNPLLDRQILATVGPLAVSGGWLSFVSLVLRSLLTVAAALILVSLTGFPALCRGLVQLGMPRLFAAQLLFLYRYLFVLADEGLRLRRARDQRSFGSRGRGIASFGPLVGHLLLRSWERAERVYRAMAARGFTGEFPVATPSRCTRTDLLFLGGWSLVLLTIRFGEPARLLGELLVGGGP</sequence>
<accession>A0ABM9D525</accession>
<dbReference type="Pfam" id="PF02361">
    <property type="entry name" value="CbiQ"/>
    <property type="match status" value="1"/>
</dbReference>
<dbReference type="PANTHER" id="PTHR34857:SF2">
    <property type="entry name" value="SLL0384 PROTEIN"/>
    <property type="match status" value="1"/>
</dbReference>
<dbReference type="CDD" id="cd16914">
    <property type="entry name" value="EcfT"/>
    <property type="match status" value="1"/>
</dbReference>
<evidence type="ECO:0000256" key="4">
    <source>
        <dbReference type="ARBA" id="ARBA00022989"/>
    </source>
</evidence>
<reference evidence="7 8" key="1">
    <citation type="submission" date="2022-03" db="EMBL/GenBank/DDBJ databases">
        <authorList>
            <person name="Koch H."/>
        </authorList>
    </citation>
    <scope>NUCLEOTIDE SEQUENCE [LARGE SCALE GENOMIC DNA]</scope>
    <source>
        <strain evidence="7 8">G1</strain>
    </source>
</reference>
<keyword evidence="8" id="KW-1185">Reference proteome</keyword>
<dbReference type="InterPro" id="IPR003339">
    <property type="entry name" value="ABC/ECF_trnsptr_transmembrane"/>
</dbReference>
<gene>
    <name evidence="7" type="ORF">GEAMG1_0135</name>
</gene>
<evidence type="ECO:0000313" key="8">
    <source>
        <dbReference type="Proteomes" id="UP001295463"/>
    </source>
</evidence>
<feature type="transmembrane region" description="Helical" evidence="6">
    <location>
        <begin position="76"/>
        <end position="96"/>
    </location>
</feature>
<dbReference type="InterPro" id="IPR012809">
    <property type="entry name" value="ECF_CbiQ"/>
</dbReference>
<feature type="transmembrane region" description="Helical" evidence="6">
    <location>
        <begin position="29"/>
        <end position="46"/>
    </location>
</feature>
<dbReference type="EMBL" id="OW150024">
    <property type="protein sequence ID" value="CAH2029957.1"/>
    <property type="molecule type" value="Genomic_DNA"/>
</dbReference>
<dbReference type="Proteomes" id="UP001295463">
    <property type="component" value="Chromosome"/>
</dbReference>
<evidence type="ECO:0000256" key="2">
    <source>
        <dbReference type="ARBA" id="ARBA00022475"/>
    </source>
</evidence>
<dbReference type="RefSeq" id="WP_305730934.1">
    <property type="nucleotide sequence ID" value="NZ_OW150024.1"/>
</dbReference>
<keyword evidence="2" id="KW-1003">Cell membrane</keyword>
<evidence type="ECO:0000256" key="1">
    <source>
        <dbReference type="ARBA" id="ARBA00004651"/>
    </source>
</evidence>
<evidence type="ECO:0000256" key="6">
    <source>
        <dbReference type="SAM" id="Phobius"/>
    </source>
</evidence>
<keyword evidence="4 6" id="KW-1133">Transmembrane helix</keyword>
<feature type="transmembrane region" description="Helical" evidence="6">
    <location>
        <begin position="154"/>
        <end position="174"/>
    </location>
</feature>
<keyword evidence="3 6" id="KW-0812">Transmembrane</keyword>
<feature type="transmembrane region" description="Helical" evidence="6">
    <location>
        <begin position="53"/>
        <end position="70"/>
    </location>
</feature>
<evidence type="ECO:0000256" key="3">
    <source>
        <dbReference type="ARBA" id="ARBA00022692"/>
    </source>
</evidence>
<dbReference type="NCBIfam" id="TIGR02454">
    <property type="entry name" value="ECF_T_CbiQ"/>
    <property type="match status" value="1"/>
</dbReference>
<feature type="transmembrane region" description="Helical" evidence="6">
    <location>
        <begin position="108"/>
        <end position="134"/>
    </location>
</feature>
<keyword evidence="5 6" id="KW-0472">Membrane</keyword>
<comment type="subcellular location">
    <subcellularLocation>
        <location evidence="1">Cell membrane</location>
        <topology evidence="1">Multi-pass membrane protein</topology>
    </subcellularLocation>
</comment>
<proteinExistence type="predicted"/>
<organism evidence="7 8">
    <name type="scientific">Trichlorobacter ammonificans</name>
    <dbReference type="NCBI Taxonomy" id="2916410"/>
    <lineage>
        <taxon>Bacteria</taxon>
        <taxon>Pseudomonadati</taxon>
        <taxon>Thermodesulfobacteriota</taxon>
        <taxon>Desulfuromonadia</taxon>
        <taxon>Geobacterales</taxon>
        <taxon>Geobacteraceae</taxon>
        <taxon>Trichlorobacter</taxon>
    </lineage>
</organism>
<evidence type="ECO:0000313" key="7">
    <source>
        <dbReference type="EMBL" id="CAH2029957.1"/>
    </source>
</evidence>
<name>A0ABM9D525_9BACT</name>
<protein>
    <submittedName>
        <fullName evidence="7">Cobalt/nickel transport system permease protein</fullName>
    </submittedName>
</protein>
<dbReference type="InterPro" id="IPR051611">
    <property type="entry name" value="ECF_transporter_component"/>
</dbReference>
<dbReference type="PANTHER" id="PTHR34857">
    <property type="entry name" value="SLL0384 PROTEIN"/>
    <property type="match status" value="1"/>
</dbReference>
<evidence type="ECO:0000256" key="5">
    <source>
        <dbReference type="ARBA" id="ARBA00023136"/>
    </source>
</evidence>